<reference evidence="2" key="2">
    <citation type="submission" date="2020-06" db="EMBL/GenBank/DDBJ databases">
        <authorList>
            <person name="Sheffer M."/>
        </authorList>
    </citation>
    <scope>NUCLEOTIDE SEQUENCE</scope>
</reference>
<name>A0A8T0FE51_ARGBR</name>
<accession>A0A8T0FE51</accession>
<evidence type="ECO:0000313" key="2">
    <source>
        <dbReference type="EMBL" id="KAF8789564.1"/>
    </source>
</evidence>
<sequence length="132" mass="13456">MQIEHNQLSVPKIHRIRVADDIKSRETQTRFRNFDSCAFAIYKPASNSLICFLNSSINIISEGSEDSGAGISEGSEDSGAGISEGSEDSGAGISEGSEDSGAGISEGSEDSGAGISESSEDSGTGISESSGG</sequence>
<evidence type="ECO:0000313" key="3">
    <source>
        <dbReference type="Proteomes" id="UP000807504"/>
    </source>
</evidence>
<feature type="compositionally biased region" description="Polar residues" evidence="1">
    <location>
        <begin position="121"/>
        <end position="132"/>
    </location>
</feature>
<gene>
    <name evidence="2" type="ORF">HNY73_007494</name>
</gene>
<proteinExistence type="predicted"/>
<evidence type="ECO:0000256" key="1">
    <source>
        <dbReference type="SAM" id="MobiDB-lite"/>
    </source>
</evidence>
<feature type="region of interest" description="Disordered" evidence="1">
    <location>
        <begin position="62"/>
        <end position="132"/>
    </location>
</feature>
<comment type="caution">
    <text evidence="2">The sequence shown here is derived from an EMBL/GenBank/DDBJ whole genome shotgun (WGS) entry which is preliminary data.</text>
</comment>
<keyword evidence="3" id="KW-1185">Reference proteome</keyword>
<protein>
    <submittedName>
        <fullName evidence="2">Uncharacterized protein</fullName>
    </submittedName>
</protein>
<dbReference type="Proteomes" id="UP000807504">
    <property type="component" value="Unassembled WGS sequence"/>
</dbReference>
<dbReference type="EMBL" id="JABXBU010000012">
    <property type="protein sequence ID" value="KAF8789564.1"/>
    <property type="molecule type" value="Genomic_DNA"/>
</dbReference>
<dbReference type="AlphaFoldDB" id="A0A8T0FE51"/>
<reference evidence="2" key="1">
    <citation type="journal article" date="2020" name="bioRxiv">
        <title>Chromosome-level reference genome of the European wasp spider Argiope bruennichi: a resource for studies on range expansion and evolutionary adaptation.</title>
        <authorList>
            <person name="Sheffer M.M."/>
            <person name="Hoppe A."/>
            <person name="Krehenwinkel H."/>
            <person name="Uhl G."/>
            <person name="Kuss A.W."/>
            <person name="Jensen L."/>
            <person name="Jensen C."/>
            <person name="Gillespie R.G."/>
            <person name="Hoff K.J."/>
            <person name="Prost S."/>
        </authorList>
    </citation>
    <scope>NUCLEOTIDE SEQUENCE</scope>
</reference>
<organism evidence="2 3">
    <name type="scientific">Argiope bruennichi</name>
    <name type="common">Wasp spider</name>
    <name type="synonym">Aranea bruennichi</name>
    <dbReference type="NCBI Taxonomy" id="94029"/>
    <lineage>
        <taxon>Eukaryota</taxon>
        <taxon>Metazoa</taxon>
        <taxon>Ecdysozoa</taxon>
        <taxon>Arthropoda</taxon>
        <taxon>Chelicerata</taxon>
        <taxon>Arachnida</taxon>
        <taxon>Araneae</taxon>
        <taxon>Araneomorphae</taxon>
        <taxon>Entelegynae</taxon>
        <taxon>Araneoidea</taxon>
        <taxon>Araneidae</taxon>
        <taxon>Argiope</taxon>
    </lineage>
</organism>